<organism evidence="1 2">
    <name type="scientific">Actinocatenispora thailandica</name>
    <dbReference type="NCBI Taxonomy" id="227318"/>
    <lineage>
        <taxon>Bacteria</taxon>
        <taxon>Bacillati</taxon>
        <taxon>Actinomycetota</taxon>
        <taxon>Actinomycetes</taxon>
        <taxon>Micromonosporales</taxon>
        <taxon>Micromonosporaceae</taxon>
        <taxon>Actinocatenispora</taxon>
    </lineage>
</organism>
<dbReference type="AlphaFoldDB" id="A0A7R7HZ83"/>
<dbReference type="KEGG" id="atl:Athai_54410"/>
<dbReference type="Proteomes" id="UP000611640">
    <property type="component" value="Chromosome"/>
</dbReference>
<protein>
    <recommendedName>
        <fullName evidence="3">GGDEF domain-containing protein</fullName>
    </recommendedName>
</protein>
<dbReference type="SUPFAM" id="SSF55073">
    <property type="entry name" value="Nucleotide cyclase"/>
    <property type="match status" value="1"/>
</dbReference>
<proteinExistence type="predicted"/>
<dbReference type="Gene3D" id="3.30.70.270">
    <property type="match status" value="1"/>
</dbReference>
<name>A0A7R7HZ83_9ACTN</name>
<evidence type="ECO:0008006" key="3">
    <source>
        <dbReference type="Google" id="ProtNLM"/>
    </source>
</evidence>
<accession>A0A7R7HZ83</accession>
<sequence length="212" mass="22407">MASSLADRVRYARERKPAPVAGSWCWDARDEPNTGLVCFPDLDQRLPGHVAAALAAGHGIGVAIGDVDGLTEYVEAANQAGSWGHLAGNELMRLAGLIAREWFAARVTDGCLSTFGGDEIVLVAESDDADRFQGHVDELRGLLCDRLACTVSFAVGYLDPASFGPWLCATLLGGVDRALFERKSARRRGGDVPAGFLLRAPLALVPGRSGGC</sequence>
<evidence type="ECO:0000313" key="1">
    <source>
        <dbReference type="EMBL" id="BCJ37938.1"/>
    </source>
</evidence>
<dbReference type="RefSeq" id="WP_203964057.1">
    <property type="nucleotide sequence ID" value="NZ_AP023355.1"/>
</dbReference>
<dbReference type="EMBL" id="AP023355">
    <property type="protein sequence ID" value="BCJ37938.1"/>
    <property type="molecule type" value="Genomic_DNA"/>
</dbReference>
<keyword evidence="2" id="KW-1185">Reference proteome</keyword>
<evidence type="ECO:0000313" key="2">
    <source>
        <dbReference type="Proteomes" id="UP000611640"/>
    </source>
</evidence>
<reference evidence="1 2" key="1">
    <citation type="submission" date="2020-08" db="EMBL/GenBank/DDBJ databases">
        <title>Whole genome shotgun sequence of Actinocatenispora thailandica NBRC 105041.</title>
        <authorList>
            <person name="Komaki H."/>
            <person name="Tamura T."/>
        </authorList>
    </citation>
    <scope>NUCLEOTIDE SEQUENCE [LARGE SCALE GENOMIC DNA]</scope>
    <source>
        <strain evidence="1 2">NBRC 105041</strain>
    </source>
</reference>
<gene>
    <name evidence="1" type="ORF">Athai_54410</name>
</gene>
<dbReference type="InterPro" id="IPR029787">
    <property type="entry name" value="Nucleotide_cyclase"/>
</dbReference>
<dbReference type="InterPro" id="IPR043128">
    <property type="entry name" value="Rev_trsase/Diguanyl_cyclase"/>
</dbReference>